<organism evidence="1">
    <name type="scientific">marine sediment metagenome</name>
    <dbReference type="NCBI Taxonomy" id="412755"/>
    <lineage>
        <taxon>unclassified sequences</taxon>
        <taxon>metagenomes</taxon>
        <taxon>ecological metagenomes</taxon>
    </lineage>
</organism>
<dbReference type="AlphaFoldDB" id="X1KP68"/>
<name>X1KP68_9ZZZZ</name>
<sequence>YFYSDKDPEETSVDGRAYHQLWDGLFWPELLAAPGNYSDDWIGNLAMRMYGSRTRDKFYQNTRAPLLFDTSIILPGAA</sequence>
<evidence type="ECO:0000313" key="1">
    <source>
        <dbReference type="EMBL" id="GAH95430.1"/>
    </source>
</evidence>
<reference evidence="1" key="1">
    <citation type="journal article" date="2014" name="Front. Microbiol.">
        <title>High frequency of phylogenetically diverse reductive dehalogenase-homologous genes in deep subseafloor sedimentary metagenomes.</title>
        <authorList>
            <person name="Kawai M."/>
            <person name="Futagami T."/>
            <person name="Toyoda A."/>
            <person name="Takaki Y."/>
            <person name="Nishi S."/>
            <person name="Hori S."/>
            <person name="Arai W."/>
            <person name="Tsubouchi T."/>
            <person name="Morono Y."/>
            <person name="Uchiyama I."/>
            <person name="Ito T."/>
            <person name="Fujiyama A."/>
            <person name="Inagaki F."/>
            <person name="Takami H."/>
        </authorList>
    </citation>
    <scope>NUCLEOTIDE SEQUENCE</scope>
    <source>
        <strain evidence="1">Expedition CK06-06</strain>
    </source>
</reference>
<gene>
    <name evidence="1" type="ORF">S03H2_71902</name>
</gene>
<protein>
    <submittedName>
        <fullName evidence="1">Uncharacterized protein</fullName>
    </submittedName>
</protein>
<comment type="caution">
    <text evidence="1">The sequence shown here is derived from an EMBL/GenBank/DDBJ whole genome shotgun (WGS) entry which is preliminary data.</text>
</comment>
<accession>X1KP68</accession>
<feature type="non-terminal residue" evidence="1">
    <location>
        <position position="78"/>
    </location>
</feature>
<proteinExistence type="predicted"/>
<feature type="non-terminal residue" evidence="1">
    <location>
        <position position="1"/>
    </location>
</feature>
<dbReference type="EMBL" id="BARU01048333">
    <property type="protein sequence ID" value="GAH95430.1"/>
    <property type="molecule type" value="Genomic_DNA"/>
</dbReference>